<evidence type="ECO:0000256" key="6">
    <source>
        <dbReference type="SAM" id="Phobius"/>
    </source>
</evidence>
<dbReference type="PANTHER" id="PTHR36985">
    <property type="entry name" value="TRANSLOCATION AND ASSEMBLY MODULE SUBUNIT TAMB"/>
    <property type="match status" value="1"/>
</dbReference>
<comment type="subcellular location">
    <subcellularLocation>
        <location evidence="1">Membrane</location>
        <topology evidence="1">Single-pass membrane protein</topology>
    </subcellularLocation>
</comment>
<comment type="caution">
    <text evidence="8">The sequence shown here is derived from an EMBL/GenBank/DDBJ whole genome shotgun (WGS) entry which is preliminary data.</text>
</comment>
<accession>A0ABT8R0U8</accession>
<evidence type="ECO:0000256" key="4">
    <source>
        <dbReference type="ARBA" id="ARBA00023136"/>
    </source>
</evidence>
<dbReference type="PANTHER" id="PTHR36985:SF1">
    <property type="entry name" value="TRANSLOCATION AND ASSEMBLY MODULE SUBUNIT TAMB"/>
    <property type="match status" value="1"/>
</dbReference>
<evidence type="ECO:0000313" key="8">
    <source>
        <dbReference type="EMBL" id="MDO1445717.1"/>
    </source>
</evidence>
<dbReference type="Pfam" id="PF04357">
    <property type="entry name" value="TamB"/>
    <property type="match status" value="1"/>
</dbReference>
<dbReference type="Pfam" id="PF05359">
    <property type="entry name" value="DUF748"/>
    <property type="match status" value="1"/>
</dbReference>
<keyword evidence="3 6" id="KW-1133">Transmembrane helix</keyword>
<dbReference type="InterPro" id="IPR008023">
    <property type="entry name" value="DUF748"/>
</dbReference>
<proteinExistence type="predicted"/>
<sequence length="1621" mass="178949">MLPLQKVIIISKATNILRKAGKIVGFTVLGIILLFLLIWGALQIPQVQTFAVKKVTQSLSSKLNTTFRIQRVDIDFFKTIVLEGIYLEDQKQDTLLYANELRVNLGVLSLFKKTIHVNDIGLDNAYIHINRPANDSTYNFAFIPEAFASTDTTTQDTTASAWDFDLSEVNLEKVRFVMDDKYEGNELNLALNSFKLDVETLGLQDKFPQINDITIDGLNVAFAQPQPEADTLAEVAAETAKLDTLAGSVAKAVEGDSLQNELAQKDSINTPFNDSGYRVAVNNFTIRNTNIKYDVKGAPVAEKGMDFSHMDIRNLLLEIADIKAGANDFTLDVNALTFQEKSGFDLQEFALNFQADMPMIQADLQKFRTANSVLDDGLMVKLESINDIDNLLQNLQITAKFAQDSLAMQDLAYFSNALDTIPALAGQHLFLDGGLQLNGTSAQITNLRAAMNNANFVTLNGKADNFDNLPEMRIDLGIQPLQISPDFVKGFVPAGTLPPEFTKLGNIELRSTLNGMLRNMQGDIRLATAAGRANMTFRAGTDTSFTNNWLDADLTLDQLDLEKLLGKASNLGKVSLTAQVDGRRSGEVIDVNDAQVNVRSLRYNQYTYQNIRLNASYLNEIVRGKLTSEDRNLQASIVAIANLGKKQPGFNVRADILEVDLNALNFTEDTLTIRTGLIADIQGTDPNQMVGDAIISNLVLQQPTRALTMDSLIVAVNNSPEFKDIQVRSDILSAKVNGRFSFEELPLALNLFVQKYITTYEVGPEQLKNDQSVHFEMAIPANPNIIEGMVEGLRIPQPITINGNFNSGTSQLLLFGSIPQVFFNDQVVNAFLLDVRTDEDKLHFDARAESIKVSDSLIIPTPRINSTVEEDDLRFNLRLAAEDAESRMNLNGRFRIKQDTFLLDFDPSDIYLKNKRWILSETGQIIYAPEYLQINEFMLRQNNQVIAANSREVGGGRSALHLSLANISIEEALELAGQQDLGLKGIIYGEAEVSDLFGTPILETLVQIDTLKVEESAIGHVALEADRNAEGGIGMEASIKGQSNDINMAGSYLPAEETNNLSLDVNINQITLEQFNTFVKDFVTEMKGSLTADIKVRGSVSDPTVNGELVFDSTMIRPTMLGVPFSIINQRIAFQEKGVQLNNFTFTDEQKRPAVLNGWVDYSDLENVRMDLTFKTDRFQFVNTRTGDTFYGQAFASTNLRIQGPLSNMVMTGQVRTLEDTKLFLIGYNKGAAEANRATYVTFVGVNDLNSSNDAEQSEETEPEEKPAKSASTFSMDVRAEVTSEAEVNILLSDASKDNIRALGDGAFDIRMTPQGDMLIFGEYVIKEGSYLLNLLGAVTKKFDIEEGSTITMNGPVDQVRLDITAIYEVETSLAELNEEGMALVHVLTNIEGGLEGLEVSFDIRVPENRNTTGADAVSQQLEQFRQDESELNKQALALIALNRFLINSNPLAGGSGGGGTVQTVNEQVDKGISGLLSSQLNNLAQDYLGVEVSVNVESREGTSSYTDKNVGLNVSKSLFDDRLSVSVGGNIGVGGTASTSNSARNVIGDFLAEYRLLPSGNLNLRFFRTNQLDQLGQMEFRERIGFSLIHRKRFNKWKYLFKSRTKEKKRLGIEGNPDEQ</sequence>
<evidence type="ECO:0000313" key="9">
    <source>
        <dbReference type="Proteomes" id="UP001168528"/>
    </source>
</evidence>
<evidence type="ECO:0000256" key="1">
    <source>
        <dbReference type="ARBA" id="ARBA00004167"/>
    </source>
</evidence>
<name>A0ABT8R0U8_9BACT</name>
<keyword evidence="2 6" id="KW-0812">Transmembrane</keyword>
<evidence type="ECO:0000256" key="5">
    <source>
        <dbReference type="SAM" id="MobiDB-lite"/>
    </source>
</evidence>
<keyword evidence="9" id="KW-1185">Reference proteome</keyword>
<keyword evidence="4 6" id="KW-0472">Membrane</keyword>
<evidence type="ECO:0000259" key="7">
    <source>
        <dbReference type="Pfam" id="PF04357"/>
    </source>
</evidence>
<evidence type="ECO:0000256" key="2">
    <source>
        <dbReference type="ARBA" id="ARBA00022692"/>
    </source>
</evidence>
<dbReference type="Proteomes" id="UP001168528">
    <property type="component" value="Unassembled WGS sequence"/>
</dbReference>
<gene>
    <name evidence="8" type="ORF">Q0590_05620</name>
</gene>
<dbReference type="RefSeq" id="WP_302036517.1">
    <property type="nucleotide sequence ID" value="NZ_JAUKPO010000002.1"/>
</dbReference>
<protein>
    <submittedName>
        <fullName evidence="8">Translocation/assembly module TamB domain-containing protein</fullName>
    </submittedName>
</protein>
<evidence type="ECO:0000256" key="3">
    <source>
        <dbReference type="ARBA" id="ARBA00022989"/>
    </source>
</evidence>
<feature type="domain" description="Translocation and assembly module TamB C-terminal" evidence="7">
    <location>
        <begin position="1147"/>
        <end position="1584"/>
    </location>
</feature>
<reference evidence="8" key="1">
    <citation type="submission" date="2023-07" db="EMBL/GenBank/DDBJ databases">
        <title>The genome sequence of Rhodocytophaga aerolata KACC 12507.</title>
        <authorList>
            <person name="Zhang X."/>
        </authorList>
    </citation>
    <scope>NUCLEOTIDE SEQUENCE</scope>
    <source>
        <strain evidence="8">KACC 12507</strain>
    </source>
</reference>
<feature type="transmembrane region" description="Helical" evidence="6">
    <location>
        <begin position="20"/>
        <end position="42"/>
    </location>
</feature>
<feature type="region of interest" description="Disordered" evidence="5">
    <location>
        <begin position="1251"/>
        <end position="1274"/>
    </location>
</feature>
<dbReference type="EMBL" id="JAUKPO010000002">
    <property type="protein sequence ID" value="MDO1445717.1"/>
    <property type="molecule type" value="Genomic_DNA"/>
</dbReference>
<dbReference type="InterPro" id="IPR007452">
    <property type="entry name" value="TamB_C"/>
</dbReference>
<organism evidence="8 9">
    <name type="scientific">Rhodocytophaga aerolata</name>
    <dbReference type="NCBI Taxonomy" id="455078"/>
    <lineage>
        <taxon>Bacteria</taxon>
        <taxon>Pseudomonadati</taxon>
        <taxon>Bacteroidota</taxon>
        <taxon>Cytophagia</taxon>
        <taxon>Cytophagales</taxon>
        <taxon>Rhodocytophagaceae</taxon>
        <taxon>Rhodocytophaga</taxon>
    </lineage>
</organism>